<dbReference type="OrthoDB" id="2593732at2759"/>
<dbReference type="EMBL" id="FQ790357">
    <property type="protein sequence ID" value="CCD55731.1"/>
    <property type="molecule type" value="Genomic_DNA"/>
</dbReference>
<dbReference type="HOGENOM" id="CLU_3224489_0_0_1"/>
<dbReference type="InParanoid" id="G2YVT3"/>
<dbReference type="AlphaFoldDB" id="G2YVT3"/>
<protein>
    <submittedName>
        <fullName evidence="1">Uncharacterized protein</fullName>
    </submittedName>
</protein>
<dbReference type="Proteomes" id="UP000008177">
    <property type="component" value="Unplaced contigs"/>
</dbReference>
<gene>
    <name evidence="1" type="ORF">BofuT4_uP152930.1</name>
</gene>
<evidence type="ECO:0000313" key="1">
    <source>
        <dbReference type="EMBL" id="CCD55731.1"/>
    </source>
</evidence>
<sequence>MSTPTQAKSPRLLALLIRWEQGFLPFMPSQPPFATYGPLQDLKE</sequence>
<accession>G2YVT3</accession>
<organism evidence="1 2">
    <name type="scientific">Botryotinia fuckeliana (strain T4)</name>
    <name type="common">Noble rot fungus</name>
    <name type="synonym">Botrytis cinerea</name>
    <dbReference type="NCBI Taxonomy" id="999810"/>
    <lineage>
        <taxon>Eukaryota</taxon>
        <taxon>Fungi</taxon>
        <taxon>Dikarya</taxon>
        <taxon>Ascomycota</taxon>
        <taxon>Pezizomycotina</taxon>
        <taxon>Leotiomycetes</taxon>
        <taxon>Helotiales</taxon>
        <taxon>Sclerotiniaceae</taxon>
        <taxon>Botrytis</taxon>
    </lineage>
</organism>
<evidence type="ECO:0000313" key="2">
    <source>
        <dbReference type="Proteomes" id="UP000008177"/>
    </source>
</evidence>
<reference evidence="2" key="1">
    <citation type="journal article" date="2011" name="PLoS Genet.">
        <title>Genomic analysis of the necrotrophic fungal pathogens Sclerotinia sclerotiorum and Botrytis cinerea.</title>
        <authorList>
            <person name="Amselem J."/>
            <person name="Cuomo C.A."/>
            <person name="van Kan J.A."/>
            <person name="Viaud M."/>
            <person name="Benito E.P."/>
            <person name="Couloux A."/>
            <person name="Coutinho P.M."/>
            <person name="de Vries R.P."/>
            <person name="Dyer P.S."/>
            <person name="Fillinger S."/>
            <person name="Fournier E."/>
            <person name="Gout L."/>
            <person name="Hahn M."/>
            <person name="Kohn L."/>
            <person name="Lapalu N."/>
            <person name="Plummer K.M."/>
            <person name="Pradier J.M."/>
            <person name="Quevillon E."/>
            <person name="Sharon A."/>
            <person name="Simon A."/>
            <person name="ten Have A."/>
            <person name="Tudzynski B."/>
            <person name="Tudzynski P."/>
            <person name="Wincker P."/>
            <person name="Andrew M."/>
            <person name="Anthouard V."/>
            <person name="Beever R.E."/>
            <person name="Beffa R."/>
            <person name="Benoit I."/>
            <person name="Bouzid O."/>
            <person name="Brault B."/>
            <person name="Chen Z."/>
            <person name="Choquer M."/>
            <person name="Collemare J."/>
            <person name="Cotton P."/>
            <person name="Danchin E.G."/>
            <person name="Da Silva C."/>
            <person name="Gautier A."/>
            <person name="Giraud C."/>
            <person name="Giraud T."/>
            <person name="Gonzalez C."/>
            <person name="Grossetete S."/>
            <person name="Guldener U."/>
            <person name="Henrissat B."/>
            <person name="Howlett B.J."/>
            <person name="Kodira C."/>
            <person name="Kretschmer M."/>
            <person name="Lappartient A."/>
            <person name="Leroch M."/>
            <person name="Levis C."/>
            <person name="Mauceli E."/>
            <person name="Neuveglise C."/>
            <person name="Oeser B."/>
            <person name="Pearson M."/>
            <person name="Poulain J."/>
            <person name="Poussereau N."/>
            <person name="Quesneville H."/>
            <person name="Rascle C."/>
            <person name="Schumacher J."/>
            <person name="Segurens B."/>
            <person name="Sexton A."/>
            <person name="Silva E."/>
            <person name="Sirven C."/>
            <person name="Soanes D.M."/>
            <person name="Talbot N.J."/>
            <person name="Templeton M."/>
            <person name="Yandava C."/>
            <person name="Yarden O."/>
            <person name="Zeng Q."/>
            <person name="Rollins J.A."/>
            <person name="Lebrun M.H."/>
            <person name="Dickman M."/>
        </authorList>
    </citation>
    <scope>NUCLEOTIDE SEQUENCE [LARGE SCALE GENOMIC DNA]</scope>
    <source>
        <strain evidence="2">T4</strain>
    </source>
</reference>
<proteinExistence type="predicted"/>
<name>G2YVT3_BOTF4</name>